<name>A0A9W9LI11_9EURO</name>
<accession>A0A9W9LI11</accession>
<dbReference type="AlphaFoldDB" id="A0A9W9LI11"/>
<gene>
    <name evidence="1" type="ORF">N7492_009203</name>
</gene>
<reference evidence="1" key="2">
    <citation type="journal article" date="2023" name="IMA Fungus">
        <title>Comparative genomic study of the Penicillium genus elucidates a diverse pangenome and 15 lateral gene transfer events.</title>
        <authorList>
            <person name="Petersen C."/>
            <person name="Sorensen T."/>
            <person name="Nielsen M.R."/>
            <person name="Sondergaard T.E."/>
            <person name="Sorensen J.L."/>
            <person name="Fitzpatrick D.A."/>
            <person name="Frisvad J.C."/>
            <person name="Nielsen K.L."/>
        </authorList>
    </citation>
    <scope>NUCLEOTIDE SEQUENCE</scope>
    <source>
        <strain evidence="1">IBT 21917</strain>
    </source>
</reference>
<reference evidence="1" key="1">
    <citation type="submission" date="2022-11" db="EMBL/GenBank/DDBJ databases">
        <authorList>
            <person name="Petersen C."/>
        </authorList>
    </citation>
    <scope>NUCLEOTIDE SEQUENCE</scope>
    <source>
        <strain evidence="1">IBT 21917</strain>
    </source>
</reference>
<evidence type="ECO:0000313" key="2">
    <source>
        <dbReference type="Proteomes" id="UP001146351"/>
    </source>
</evidence>
<keyword evidence="2" id="KW-1185">Reference proteome</keyword>
<sequence length="158" mass="17795">MDAPTPSRRPFLKLLYRRLKDCETFFLSPGNLQSLGIQAFQVGSTDDGILQFQPFFSGRIRRESSSTSAMTEGLPKLHYQPDFDSILKGALLAFPNAETALKFARDEYEEEASLSSPDEWETHAYKTNSYINSVNYAERKGRPISSCLTDLGCLQSPR</sequence>
<evidence type="ECO:0000313" key="1">
    <source>
        <dbReference type="EMBL" id="KAJ5156400.1"/>
    </source>
</evidence>
<dbReference type="Proteomes" id="UP001146351">
    <property type="component" value="Unassembled WGS sequence"/>
</dbReference>
<proteinExistence type="predicted"/>
<dbReference type="EMBL" id="JAPQKO010000006">
    <property type="protein sequence ID" value="KAJ5156400.1"/>
    <property type="molecule type" value="Genomic_DNA"/>
</dbReference>
<comment type="caution">
    <text evidence="1">The sequence shown here is derived from an EMBL/GenBank/DDBJ whole genome shotgun (WGS) entry which is preliminary data.</text>
</comment>
<protein>
    <submittedName>
        <fullName evidence="1">Uncharacterized protein</fullName>
    </submittedName>
</protein>
<organism evidence="1 2">
    <name type="scientific">Penicillium capsulatum</name>
    <dbReference type="NCBI Taxonomy" id="69766"/>
    <lineage>
        <taxon>Eukaryota</taxon>
        <taxon>Fungi</taxon>
        <taxon>Dikarya</taxon>
        <taxon>Ascomycota</taxon>
        <taxon>Pezizomycotina</taxon>
        <taxon>Eurotiomycetes</taxon>
        <taxon>Eurotiomycetidae</taxon>
        <taxon>Eurotiales</taxon>
        <taxon>Aspergillaceae</taxon>
        <taxon>Penicillium</taxon>
    </lineage>
</organism>
<dbReference type="OrthoDB" id="4453902at2759"/>